<feature type="transmembrane region" description="Helical" evidence="9">
    <location>
        <begin position="312"/>
        <end position="336"/>
    </location>
</feature>
<protein>
    <recommendedName>
        <fullName evidence="10">ABC transporter domain-containing protein</fullName>
    </recommendedName>
</protein>
<evidence type="ECO:0000256" key="8">
    <source>
        <dbReference type="ARBA" id="ARBA00023136"/>
    </source>
</evidence>
<evidence type="ECO:0000259" key="10">
    <source>
        <dbReference type="PROSITE" id="PS50893"/>
    </source>
</evidence>
<evidence type="ECO:0000256" key="4">
    <source>
        <dbReference type="ARBA" id="ARBA00022692"/>
    </source>
</evidence>
<keyword evidence="5" id="KW-0547">Nucleotide-binding</keyword>
<dbReference type="PANTHER" id="PTHR19229">
    <property type="entry name" value="ATP-BINDING CASSETTE TRANSPORTER SUBFAMILY A ABCA"/>
    <property type="match status" value="1"/>
</dbReference>
<dbReference type="GO" id="GO:0016887">
    <property type="term" value="F:ATP hydrolysis activity"/>
    <property type="evidence" value="ECO:0007669"/>
    <property type="project" value="InterPro"/>
</dbReference>
<evidence type="ECO:0000256" key="9">
    <source>
        <dbReference type="SAM" id="Phobius"/>
    </source>
</evidence>
<dbReference type="PROSITE" id="PS50893">
    <property type="entry name" value="ABC_TRANSPORTER_2"/>
    <property type="match status" value="3"/>
</dbReference>
<keyword evidence="3" id="KW-0813">Transport</keyword>
<dbReference type="FunFam" id="3.40.50.300:FF:001598">
    <property type="entry name" value="ABC transporter ced-7"/>
    <property type="match status" value="2"/>
</dbReference>
<feature type="transmembrane region" description="Helical" evidence="9">
    <location>
        <begin position="1139"/>
        <end position="1164"/>
    </location>
</feature>
<dbReference type="PANTHER" id="PTHR19229:SF271">
    <property type="entry name" value="ABC TRANSPORTER CED-7"/>
    <property type="match status" value="1"/>
</dbReference>
<feature type="transmembrane region" description="Helical" evidence="9">
    <location>
        <begin position="267"/>
        <end position="291"/>
    </location>
</feature>
<feature type="transmembrane region" description="Helical" evidence="9">
    <location>
        <begin position="1176"/>
        <end position="1197"/>
    </location>
</feature>
<comment type="subcellular location">
    <subcellularLocation>
        <location evidence="1">Membrane</location>
        <topology evidence="1">Multi-pass membrane protein</topology>
    </subcellularLocation>
</comment>
<dbReference type="InterPro" id="IPR017871">
    <property type="entry name" value="ABC_transporter-like_CS"/>
</dbReference>
<feature type="domain" description="ABC transporter" evidence="10">
    <location>
        <begin position="1751"/>
        <end position="1974"/>
    </location>
</feature>
<dbReference type="GO" id="GO:0140359">
    <property type="term" value="F:ABC-type transporter activity"/>
    <property type="evidence" value="ECO:0007669"/>
    <property type="project" value="InterPro"/>
</dbReference>
<proteinExistence type="inferred from homology"/>
<name>A0A238BVP4_9BILA</name>
<accession>A0A238BVP4</accession>
<evidence type="ECO:0000256" key="6">
    <source>
        <dbReference type="ARBA" id="ARBA00022840"/>
    </source>
</evidence>
<gene>
    <name evidence="11" type="ORF">X798_03926</name>
</gene>
<dbReference type="InterPro" id="IPR026082">
    <property type="entry name" value="ABCA"/>
</dbReference>
<feature type="transmembrane region" description="Helical" evidence="9">
    <location>
        <begin position="376"/>
        <end position="394"/>
    </location>
</feature>
<dbReference type="Gene3D" id="3.40.50.300">
    <property type="entry name" value="P-loop containing nucleotide triphosphate hydrolases"/>
    <property type="match status" value="3"/>
</dbReference>
<dbReference type="EMBL" id="KZ269998">
    <property type="protein sequence ID" value="OZC08996.1"/>
    <property type="molecule type" value="Genomic_DNA"/>
</dbReference>
<evidence type="ECO:0000313" key="11">
    <source>
        <dbReference type="EMBL" id="OZC08996.1"/>
    </source>
</evidence>
<feature type="transmembrane region" description="Helical" evidence="9">
    <location>
        <begin position="1203"/>
        <end position="1228"/>
    </location>
</feature>
<dbReference type="PROSITE" id="PS00211">
    <property type="entry name" value="ABC_TRANSPORTER_1"/>
    <property type="match status" value="3"/>
</dbReference>
<evidence type="ECO:0000256" key="7">
    <source>
        <dbReference type="ARBA" id="ARBA00022989"/>
    </source>
</evidence>
<dbReference type="SMART" id="SM00382">
    <property type="entry name" value="AAA"/>
    <property type="match status" value="3"/>
</dbReference>
<dbReference type="InterPro" id="IPR003439">
    <property type="entry name" value="ABC_transporter-like_ATP-bd"/>
</dbReference>
<dbReference type="GO" id="GO:0016020">
    <property type="term" value="C:membrane"/>
    <property type="evidence" value="ECO:0007669"/>
    <property type="project" value="UniProtKB-SubCell"/>
</dbReference>
<reference evidence="11 12" key="1">
    <citation type="submission" date="2015-12" db="EMBL/GenBank/DDBJ databases">
        <title>Draft genome of the nematode, Onchocerca flexuosa.</title>
        <authorList>
            <person name="Mitreva M."/>
        </authorList>
    </citation>
    <scope>NUCLEOTIDE SEQUENCE [LARGE SCALE GENOMIC DNA]</scope>
    <source>
        <strain evidence="11">Red Deer</strain>
    </source>
</reference>
<feature type="transmembrane region" description="Helical" evidence="9">
    <location>
        <begin position="1074"/>
        <end position="1096"/>
    </location>
</feature>
<dbReference type="CDD" id="cd03263">
    <property type="entry name" value="ABC_subfamily_A"/>
    <property type="match status" value="3"/>
</dbReference>
<dbReference type="Pfam" id="PF12698">
    <property type="entry name" value="ABC2_membrane_3"/>
    <property type="match status" value="1"/>
</dbReference>
<feature type="transmembrane region" description="Helical" evidence="9">
    <location>
        <begin position="440"/>
        <end position="466"/>
    </location>
</feature>
<evidence type="ECO:0000256" key="3">
    <source>
        <dbReference type="ARBA" id="ARBA00022448"/>
    </source>
</evidence>
<dbReference type="InterPro" id="IPR027417">
    <property type="entry name" value="P-loop_NTPase"/>
</dbReference>
<evidence type="ECO:0000256" key="1">
    <source>
        <dbReference type="ARBA" id="ARBA00004141"/>
    </source>
</evidence>
<evidence type="ECO:0000256" key="5">
    <source>
        <dbReference type="ARBA" id="ARBA00022741"/>
    </source>
</evidence>
<dbReference type="GO" id="GO:0005524">
    <property type="term" value="F:ATP binding"/>
    <property type="evidence" value="ECO:0007669"/>
    <property type="project" value="UniProtKB-KW"/>
</dbReference>
<comment type="similarity">
    <text evidence="2">Belongs to the ABC transporter superfamily. ABCA family.</text>
</comment>
<feature type="domain" description="ABC transporter" evidence="10">
    <location>
        <begin position="1347"/>
        <end position="1570"/>
    </location>
</feature>
<keyword evidence="6" id="KW-0067">ATP-binding</keyword>
<keyword evidence="8 9" id="KW-0472">Membrane</keyword>
<evidence type="ECO:0000256" key="2">
    <source>
        <dbReference type="ARBA" id="ARBA00008869"/>
    </source>
</evidence>
<keyword evidence="12" id="KW-1185">Reference proteome</keyword>
<dbReference type="InterPro" id="IPR003593">
    <property type="entry name" value="AAA+_ATPase"/>
</dbReference>
<dbReference type="OrthoDB" id="10255969at2759"/>
<feature type="domain" description="ABC transporter" evidence="10">
    <location>
        <begin position="518"/>
        <end position="768"/>
    </location>
</feature>
<feature type="transmembrane region" description="Helical" evidence="9">
    <location>
        <begin position="342"/>
        <end position="364"/>
    </location>
</feature>
<dbReference type="FunFam" id="3.40.50.300:FF:000335">
    <property type="entry name" value="ATP binding cassette subfamily A member 5"/>
    <property type="match status" value="1"/>
</dbReference>
<dbReference type="InterPro" id="IPR013525">
    <property type="entry name" value="ABC2_TM"/>
</dbReference>
<feature type="transmembrane region" description="Helical" evidence="9">
    <location>
        <begin position="1277"/>
        <end position="1297"/>
    </location>
</feature>
<sequence length="2056" mass="234086">MLSVYHLYLLLIKELIVIWRSKVWSVVEIAIPLIISVPLIALVLQNSSSIKHEAQFWESFQVTGDWRDIDRRLGNMQSIYSYCGILSQRNLGLVFPSNMDEKEISWIAREIEFRYLMNNSTLHSHFFELNVKIFPTEAAMMEELLEDYHRSFMCTKYIAGIIFNEYNSSTSRLSYTIRIRQTEDPQTQWYIGDDVWENGGPYEILDDHFLISMVPNYWSLGVLSLQYAIDTVFLKGTDDKKDNDSKFQLSLERIPEPPYFEKSIVKFLSFLIIFWQLFTLPCVLHTVANIVSEKHSGIKAFLTMMGMRSSTFYIAHTIIGFIKIALVLLSCTVILLPQIQTISSWLFFSTNFIYGVGAASFALLMSCIFHTPDAATKGTIVIWLVTIVLTILQATDGSVLLNIILSLNLNYAFICAHRAMQDYMNRDEYLGIYNMFENTIYMYSFGIALIMMIFDIVWMSILAIYLDNVYPSGDLPRKHWFFFLHRSNNKHQQCAFYDSSDAPSDNIQKYEGDDQADIDIRHLTKTYTVQPAVDSMSFRAYRGEITVLLGQNGAGKSTTFSLITGLISPTSGSIYICGNKMESHSIDHCQREIGFCPQYNALFNLLTVREHLEMFRKLSGNTIDCVMGLMTDMQLDNVADVFEISAVLKLIERNCVPKLLSDIVKIAEKLSGGMKRKLCVGISLVGGRRIILLDEPTAGMDPASRQAVVELLQRYKRGRTILLTTHCMDEADLLGDRIAIMVRGRLFCAGTSEFLKNRFGTGYLLSIDLVPRQSSHHSLTQKEQLLTIIRKHIPETRKHSITPQQITVLLPTESKKSFPNLFIDLEQNAEKYDINSFGLSLNTLEQVFLKVGELEDANSTALIDIENMAEQQASILCSNSFIRTGLLLWIEQVIALLRKRFICYKKQWPRLIWQIVLPVIVLLFVVFYMKNLSTRDEKRHEILLNAGRIKPSVVLLQLENPETLFGHNVLQIVRNITGYSYKLVPPSEKMELSLAKLPKIPPPVSMAVTYNTKNSYIAATAFFSAKARYGPVIAITLISNARLGQSANSIKVSFLPYGNVSDVSPLVSLNSDMFLIAPVLIIIFAFVSSGFVAYIVDDLNTNFLHQASFSYACYKIRQINNSKFSNIIFQQLRTRLNTFIYWLSVIISDLILYAFVCAIFIVILSGWLSNLKFDLLLLWLIYLWPTLPFVYCIAFLINHPARAYIILIIVTLIVALCASIISYIMMFLKPKLFPYLHTVFLFTLPTYSMSYGLIMILVADVNKDTSDLYSWEKLGRIYVLMACSGFLFWIILMIINFKPAAIYVHDLLSVMRRTTSSLSLYESSLEDIDVKKERECISHKRNSELSLAVRNLNKYYGNLHAVRDLTFGIEPGECFGLLGVNGAGKTTTFDMLTGVSIPDGGEAFINGRSILKKQIIGFCPQFDALHPKLTARQTLQLLASLYGFANPMKRVETLLEAVSLTAHADICVEFLSGGQRRRLSLAVALISQTDLILLDEPTAGIDPKARRQIWCLLNAVREKRRSMLLTSHSMTECEALCNRIGIMDQGSLIAIGTPQHIKTRFGEKYTLIITISDQYRREDLTCLVKKMFPDSIEKGAYRTCLLWDIIKRENDRWSQMYRKLCQLSAQFPWITDYSLTQTTLEEAFLQLSQRENMSYGLIMILVADVNKDTSDLYSWEKLGRIYVLMACSGFLFWIILMIINFKPAAIYVHDLLSVMRRTTSSLSLYESSLEDIDVKKERECISHKRNSELSLAVRNLNKYYGNLHAVRDLTFGIEPGECFGLLGVNGAGKTTTFDMLTGVSIPDGGEAFINGRSILKKQIIGFCPQFDALHPKLTARQTLQLLASLYGFANPMKRVETLLEAVSLTAHADICVEFLSGGQRRRLSLAVALISQTDLILLDEPTAGIDPKARRQIWCLLNAVREKRRSMLLTSHSMTECEALCNRIGIMDQGSLIAIGTPQHIKTRFGEKYTLIITISDQYRREDLTCLVKKMFPDSIEKGAYRTCLLWDIIKRENDRWSQMYRKLCQLSAQFPWITDYSLTQTTLEEAFLQLSQREK</sequence>
<organism evidence="11 12">
    <name type="scientific">Onchocerca flexuosa</name>
    <dbReference type="NCBI Taxonomy" id="387005"/>
    <lineage>
        <taxon>Eukaryota</taxon>
        <taxon>Metazoa</taxon>
        <taxon>Ecdysozoa</taxon>
        <taxon>Nematoda</taxon>
        <taxon>Chromadorea</taxon>
        <taxon>Rhabditida</taxon>
        <taxon>Spirurina</taxon>
        <taxon>Spiruromorpha</taxon>
        <taxon>Filarioidea</taxon>
        <taxon>Onchocercidae</taxon>
        <taxon>Onchocerca</taxon>
    </lineage>
</organism>
<dbReference type="SUPFAM" id="SSF52540">
    <property type="entry name" value="P-loop containing nucleoside triphosphate hydrolases"/>
    <property type="match status" value="3"/>
</dbReference>
<dbReference type="Proteomes" id="UP000242913">
    <property type="component" value="Unassembled WGS sequence"/>
</dbReference>
<feature type="transmembrane region" description="Helical" evidence="9">
    <location>
        <begin position="911"/>
        <end position="929"/>
    </location>
</feature>
<dbReference type="GO" id="GO:0005319">
    <property type="term" value="F:lipid transporter activity"/>
    <property type="evidence" value="ECO:0007669"/>
    <property type="project" value="TreeGrafter"/>
</dbReference>
<evidence type="ECO:0000313" key="12">
    <source>
        <dbReference type="Proteomes" id="UP000242913"/>
    </source>
</evidence>
<feature type="transmembrane region" description="Helical" evidence="9">
    <location>
        <begin position="400"/>
        <end position="419"/>
    </location>
</feature>
<feature type="transmembrane region" description="Helical" evidence="9">
    <location>
        <begin position="1235"/>
        <end position="1257"/>
    </location>
</feature>
<dbReference type="Pfam" id="PF00005">
    <property type="entry name" value="ABC_tran"/>
    <property type="match status" value="3"/>
</dbReference>
<keyword evidence="7 9" id="KW-1133">Transmembrane helix</keyword>
<keyword evidence="4 9" id="KW-0812">Transmembrane</keyword>